<dbReference type="GO" id="GO:0034599">
    <property type="term" value="P:cellular response to oxidative stress"/>
    <property type="evidence" value="ECO:0007669"/>
    <property type="project" value="EnsemblFungi"/>
</dbReference>
<keyword evidence="5" id="KW-0285">Flavoprotein</keyword>
<sequence length="207" mass="23466">MLIGIIIGSTRKPRAAPQIAQFVLDTIENSETYQKQSAKPTLRLIDLAHWNLPLYDESKVPSQIKSTEEYDHEHTRRWSREVQKYDAFIFVTPQYNWGYPAVLKNAIDFLYNEWHGKPAMVVTYGEHGGTKCNEQLTLVLQGIRMLPTDSTVTLAFPDRKTLVDAATGADLGLSNSSVESFWEGEKSQIEKAYANLLQIYSRAVQPS</sequence>
<evidence type="ECO:0000256" key="3">
    <source>
        <dbReference type="ARBA" id="ARBA00011738"/>
    </source>
</evidence>
<evidence type="ECO:0000259" key="15">
    <source>
        <dbReference type="Pfam" id="PF03358"/>
    </source>
</evidence>
<evidence type="ECO:0000256" key="1">
    <source>
        <dbReference type="ARBA" id="ARBA00004123"/>
    </source>
</evidence>
<dbReference type="EC" id="1.5.1.39" evidence="13"/>
<dbReference type="InterPro" id="IPR050712">
    <property type="entry name" value="NAD(P)H-dep_reductase"/>
</dbReference>
<evidence type="ECO:0000256" key="8">
    <source>
        <dbReference type="ARBA" id="ARBA00023002"/>
    </source>
</evidence>
<evidence type="ECO:0000313" key="17">
    <source>
        <dbReference type="Proteomes" id="UP000190274"/>
    </source>
</evidence>
<reference evidence="17" key="1">
    <citation type="submission" date="2016-03" db="EMBL/GenBank/DDBJ databases">
        <authorList>
            <person name="Devillers H."/>
        </authorList>
    </citation>
    <scope>NUCLEOTIDE SEQUENCE [LARGE SCALE GENOMIC DNA]</scope>
</reference>
<organism evidence="16 17">
    <name type="scientific">Lachancea dasiensis</name>
    <dbReference type="NCBI Taxonomy" id="1072105"/>
    <lineage>
        <taxon>Eukaryota</taxon>
        <taxon>Fungi</taxon>
        <taxon>Dikarya</taxon>
        <taxon>Ascomycota</taxon>
        <taxon>Saccharomycotina</taxon>
        <taxon>Saccharomycetes</taxon>
        <taxon>Saccharomycetales</taxon>
        <taxon>Saccharomycetaceae</taxon>
        <taxon>Lachancea</taxon>
    </lineage>
</organism>
<comment type="catalytic activity">
    <reaction evidence="11">
        <text>FMNH2 + NADP(+) = FMN + NADPH + 2 H(+)</text>
        <dbReference type="Rhea" id="RHEA:21624"/>
        <dbReference type="ChEBI" id="CHEBI:15378"/>
        <dbReference type="ChEBI" id="CHEBI:57618"/>
        <dbReference type="ChEBI" id="CHEBI:57783"/>
        <dbReference type="ChEBI" id="CHEBI:58210"/>
        <dbReference type="ChEBI" id="CHEBI:58349"/>
        <dbReference type="EC" id="1.5.1.39"/>
    </reaction>
</comment>
<dbReference type="GO" id="GO:0006915">
    <property type="term" value="P:apoptotic process"/>
    <property type="evidence" value="ECO:0007669"/>
    <property type="project" value="EnsemblFungi"/>
</dbReference>
<dbReference type="OrthoDB" id="68575at2759"/>
<keyword evidence="17" id="KW-1185">Reference proteome</keyword>
<keyword evidence="8" id="KW-0560">Oxidoreductase</keyword>
<feature type="domain" description="NADPH-dependent FMN reductase-like" evidence="15">
    <location>
        <begin position="1"/>
        <end position="153"/>
    </location>
</feature>
<evidence type="ECO:0000256" key="12">
    <source>
        <dbReference type="ARBA" id="ARBA00052560"/>
    </source>
</evidence>
<accession>A0A1G4JBK4</accession>
<dbReference type="GO" id="GO:0005634">
    <property type="term" value="C:nucleus"/>
    <property type="evidence" value="ECO:0007669"/>
    <property type="project" value="UniProtKB-SubCell"/>
</dbReference>
<dbReference type="InterPro" id="IPR029039">
    <property type="entry name" value="Flavoprotein-like_sf"/>
</dbReference>
<dbReference type="Gene3D" id="3.40.50.360">
    <property type="match status" value="1"/>
</dbReference>
<keyword evidence="9" id="KW-0520">NAD</keyword>
<dbReference type="PANTHER" id="PTHR30543:SF21">
    <property type="entry name" value="NAD(P)H-DEPENDENT FMN REDUCTASE LOT6"/>
    <property type="match status" value="1"/>
</dbReference>
<dbReference type="FunFam" id="3.40.50.360:FF:000052">
    <property type="entry name" value="NAD(P)H-dependent FMN reductase LOT6"/>
    <property type="match status" value="1"/>
</dbReference>
<comment type="subcellular location">
    <subcellularLocation>
        <location evidence="2">Cytoplasm</location>
    </subcellularLocation>
    <subcellularLocation>
        <location evidence="1">Nucleus</location>
    </subcellularLocation>
</comment>
<evidence type="ECO:0000256" key="10">
    <source>
        <dbReference type="ARBA" id="ARBA00023242"/>
    </source>
</evidence>
<keyword evidence="4" id="KW-0963">Cytoplasm</keyword>
<evidence type="ECO:0000256" key="4">
    <source>
        <dbReference type="ARBA" id="ARBA00022490"/>
    </source>
</evidence>
<dbReference type="STRING" id="1266660.A0A1G4JBK4"/>
<evidence type="ECO:0000313" key="16">
    <source>
        <dbReference type="EMBL" id="SCU87343.1"/>
    </source>
</evidence>
<evidence type="ECO:0000256" key="14">
    <source>
        <dbReference type="ARBA" id="ARBA00082450"/>
    </source>
</evidence>
<comment type="catalytic activity">
    <reaction evidence="12">
        <text>FMNH2 + NAD(+) = FMN + NADH + 2 H(+)</text>
        <dbReference type="Rhea" id="RHEA:21620"/>
        <dbReference type="ChEBI" id="CHEBI:15378"/>
        <dbReference type="ChEBI" id="CHEBI:57540"/>
        <dbReference type="ChEBI" id="CHEBI:57618"/>
        <dbReference type="ChEBI" id="CHEBI:57945"/>
        <dbReference type="ChEBI" id="CHEBI:58210"/>
        <dbReference type="EC" id="1.5.1.39"/>
    </reaction>
</comment>
<name>A0A1G4JBK4_9SACH</name>
<gene>
    <name evidence="16" type="ORF">LADA_0E03444G</name>
</gene>
<dbReference type="SUPFAM" id="SSF52218">
    <property type="entry name" value="Flavoproteins"/>
    <property type="match status" value="1"/>
</dbReference>
<protein>
    <recommendedName>
        <fullName evidence="14">FMN reductase [NAD(P)H]</fullName>
        <ecNumber evidence="13">1.5.1.39</ecNumber>
    </recommendedName>
    <alternativeName>
        <fullName evidence="14">FMN reductase [NAD(P)H]</fullName>
    </alternativeName>
</protein>
<keyword evidence="10" id="KW-0539">Nucleus</keyword>
<comment type="subunit">
    <text evidence="3">Homodimer.</text>
</comment>
<keyword evidence="6" id="KW-0288">FMN</keyword>
<dbReference type="EMBL" id="LT598455">
    <property type="protein sequence ID" value="SCU87343.1"/>
    <property type="molecule type" value="Genomic_DNA"/>
</dbReference>
<dbReference type="GO" id="GO:0005829">
    <property type="term" value="C:cytosol"/>
    <property type="evidence" value="ECO:0007669"/>
    <property type="project" value="EnsemblFungi"/>
</dbReference>
<dbReference type="Pfam" id="PF03358">
    <property type="entry name" value="FMN_red"/>
    <property type="match status" value="1"/>
</dbReference>
<evidence type="ECO:0000256" key="6">
    <source>
        <dbReference type="ARBA" id="ARBA00022643"/>
    </source>
</evidence>
<evidence type="ECO:0000256" key="2">
    <source>
        <dbReference type="ARBA" id="ARBA00004496"/>
    </source>
</evidence>
<dbReference type="InterPro" id="IPR005025">
    <property type="entry name" value="FMN_Rdtase-like_dom"/>
</dbReference>
<evidence type="ECO:0000256" key="7">
    <source>
        <dbReference type="ARBA" id="ARBA00022857"/>
    </source>
</evidence>
<proteinExistence type="predicted"/>
<dbReference type="PANTHER" id="PTHR30543">
    <property type="entry name" value="CHROMATE REDUCTASE"/>
    <property type="match status" value="1"/>
</dbReference>
<dbReference type="GO" id="GO:0003955">
    <property type="term" value="F:NAD(P)H dehydrogenase (quinone) activity"/>
    <property type="evidence" value="ECO:0007669"/>
    <property type="project" value="EnsemblFungi"/>
</dbReference>
<dbReference type="GO" id="GO:0008752">
    <property type="term" value="F:FMN reductase [NAD(P)H] activity"/>
    <property type="evidence" value="ECO:0007669"/>
    <property type="project" value="UniProtKB-EC"/>
</dbReference>
<evidence type="ECO:0000256" key="5">
    <source>
        <dbReference type="ARBA" id="ARBA00022630"/>
    </source>
</evidence>
<dbReference type="GO" id="GO:0010181">
    <property type="term" value="F:FMN binding"/>
    <property type="evidence" value="ECO:0007669"/>
    <property type="project" value="TreeGrafter"/>
</dbReference>
<evidence type="ECO:0000256" key="9">
    <source>
        <dbReference type="ARBA" id="ARBA00023027"/>
    </source>
</evidence>
<dbReference type="AlphaFoldDB" id="A0A1G4JBK4"/>
<dbReference type="Proteomes" id="UP000190274">
    <property type="component" value="Chromosome E"/>
</dbReference>
<keyword evidence="7" id="KW-0521">NADP</keyword>
<evidence type="ECO:0000256" key="13">
    <source>
        <dbReference type="ARBA" id="ARBA00067089"/>
    </source>
</evidence>
<evidence type="ECO:0000256" key="11">
    <source>
        <dbReference type="ARBA" id="ARBA00051344"/>
    </source>
</evidence>